<dbReference type="InterPro" id="IPR012337">
    <property type="entry name" value="RNaseH-like_sf"/>
</dbReference>
<dbReference type="EMBL" id="JACOFV010000010">
    <property type="protein sequence ID" value="MBC3862695.1"/>
    <property type="molecule type" value="Genomic_DNA"/>
</dbReference>
<sequence>MTVPIVMDIEASGFGAGSYPIEVGFSRRHGEGWCTLIRPEEDWEHWDESAAQVHKIPRETLVERGRPVANVAVTLNLILAGHTVYTDGWAHDYVWLARLFDAADLQPGFRLADFREIISPKQEELWHQTKRQVEIDLNVGRHRASNDARILQLTWLRTYDACRLLH</sequence>
<keyword evidence="2" id="KW-1185">Reference proteome</keyword>
<dbReference type="Gene3D" id="3.30.420.10">
    <property type="entry name" value="Ribonuclease H-like superfamily/Ribonuclease H"/>
    <property type="match status" value="1"/>
</dbReference>
<dbReference type="AlphaFoldDB" id="A0A923KL69"/>
<proteinExistence type="predicted"/>
<organism evidence="1 2">
    <name type="scientific">Undibacterium jejuense</name>
    <dbReference type="NCBI Taxonomy" id="1344949"/>
    <lineage>
        <taxon>Bacteria</taxon>
        <taxon>Pseudomonadati</taxon>
        <taxon>Pseudomonadota</taxon>
        <taxon>Betaproteobacteria</taxon>
        <taxon>Burkholderiales</taxon>
        <taxon>Oxalobacteraceae</taxon>
        <taxon>Undibacterium</taxon>
    </lineage>
</organism>
<evidence type="ECO:0000313" key="2">
    <source>
        <dbReference type="Proteomes" id="UP000634011"/>
    </source>
</evidence>
<gene>
    <name evidence="1" type="ORF">H8K32_11330</name>
</gene>
<name>A0A923KL69_9BURK</name>
<dbReference type="GO" id="GO:0003676">
    <property type="term" value="F:nucleic acid binding"/>
    <property type="evidence" value="ECO:0007669"/>
    <property type="project" value="InterPro"/>
</dbReference>
<dbReference type="InterPro" id="IPR036397">
    <property type="entry name" value="RNaseH_sf"/>
</dbReference>
<protein>
    <submittedName>
        <fullName evidence="1">Uncharacterized protein</fullName>
    </submittedName>
</protein>
<dbReference type="SUPFAM" id="SSF53098">
    <property type="entry name" value="Ribonuclease H-like"/>
    <property type="match status" value="1"/>
</dbReference>
<accession>A0A923KL69</accession>
<comment type="caution">
    <text evidence="1">The sequence shown here is derived from an EMBL/GenBank/DDBJ whole genome shotgun (WGS) entry which is preliminary data.</text>
</comment>
<evidence type="ECO:0000313" key="1">
    <source>
        <dbReference type="EMBL" id="MBC3862695.1"/>
    </source>
</evidence>
<reference evidence="1" key="1">
    <citation type="submission" date="2020-08" db="EMBL/GenBank/DDBJ databases">
        <title>Novel species isolated from subtropical streams in China.</title>
        <authorList>
            <person name="Lu H."/>
        </authorList>
    </citation>
    <scope>NUCLEOTIDE SEQUENCE</scope>
    <source>
        <strain evidence="1">KACC 12607</strain>
    </source>
</reference>
<dbReference type="Proteomes" id="UP000634011">
    <property type="component" value="Unassembled WGS sequence"/>
</dbReference>